<reference evidence="2" key="1">
    <citation type="submission" date="2017-04" db="EMBL/GenBank/DDBJ databases">
        <title>Comparative genomics and description of representatives of a novel lineage of planctomycetes thriving in anoxic sediments.</title>
        <authorList>
            <person name="Spring S."/>
            <person name="Bunk B."/>
            <person name="Sproer C."/>
        </authorList>
    </citation>
    <scope>NUCLEOTIDE SEQUENCE [LARGE SCALE GENOMIC DNA]</scope>
    <source>
        <strain evidence="2">ST-PulAB-D4</strain>
    </source>
</reference>
<sequence length="103" mass="11370">MTIRATLKGPPQAGRNKWTKGNEKAIGISFFSQNFHAAQAGARAGSPLLANETRRQKILCEFSAAGGLAQHICNNKFCKTLQHYDLHFAQKIFSHQGISLILF</sequence>
<dbReference type="EMBL" id="CP021023">
    <property type="protein sequence ID" value="ARN57171.1"/>
    <property type="molecule type" value="Genomic_DNA"/>
</dbReference>
<dbReference type="AlphaFoldDB" id="A0A1W6LN47"/>
<dbReference type="KEGG" id="pbp:STSP1_01567"/>
<name>A0A1W6LN47_9BACT</name>
<proteinExistence type="predicted"/>
<evidence type="ECO:0000313" key="2">
    <source>
        <dbReference type="Proteomes" id="UP000193334"/>
    </source>
</evidence>
<keyword evidence="2" id="KW-1185">Reference proteome</keyword>
<protein>
    <submittedName>
        <fullName evidence="1">Uncharacterized protein</fullName>
    </submittedName>
</protein>
<dbReference type="STRING" id="1941349.STSP1_01567"/>
<accession>A0A1W6LN47</accession>
<gene>
    <name evidence="1" type="ORF">STSP1_01567</name>
</gene>
<evidence type="ECO:0000313" key="1">
    <source>
        <dbReference type="EMBL" id="ARN57171.1"/>
    </source>
</evidence>
<dbReference type="Proteomes" id="UP000193334">
    <property type="component" value="Chromosome"/>
</dbReference>
<organism evidence="1 2">
    <name type="scientific">Sedimentisphaera salicampi</name>
    <dbReference type="NCBI Taxonomy" id="1941349"/>
    <lineage>
        <taxon>Bacteria</taxon>
        <taxon>Pseudomonadati</taxon>
        <taxon>Planctomycetota</taxon>
        <taxon>Phycisphaerae</taxon>
        <taxon>Sedimentisphaerales</taxon>
        <taxon>Sedimentisphaeraceae</taxon>
        <taxon>Sedimentisphaera</taxon>
    </lineage>
</organism>